<feature type="compositionally biased region" description="Pro residues" evidence="3">
    <location>
        <begin position="1"/>
        <end position="12"/>
    </location>
</feature>
<dbReference type="InterPro" id="IPR011992">
    <property type="entry name" value="EF-hand-dom_pair"/>
</dbReference>
<organism evidence="5 6">
    <name type="scientific">Chrysochromulina tobinii</name>
    <dbReference type="NCBI Taxonomy" id="1460289"/>
    <lineage>
        <taxon>Eukaryota</taxon>
        <taxon>Haptista</taxon>
        <taxon>Haptophyta</taxon>
        <taxon>Prymnesiophyceae</taxon>
        <taxon>Prymnesiales</taxon>
        <taxon>Chrysochromulinaceae</taxon>
        <taxon>Chrysochromulina</taxon>
    </lineage>
</organism>
<dbReference type="InterPro" id="IPR050230">
    <property type="entry name" value="CALM/Myosin/TropC-like"/>
</dbReference>
<dbReference type="FunFam" id="1.10.238.10:FF:000527">
    <property type="entry name" value="Calmodulin-3"/>
    <property type="match status" value="1"/>
</dbReference>
<dbReference type="Pfam" id="PF13499">
    <property type="entry name" value="EF-hand_7"/>
    <property type="match status" value="1"/>
</dbReference>
<dbReference type="AlphaFoldDB" id="A0A0M0JVI2"/>
<dbReference type="GO" id="GO:0016460">
    <property type="term" value="C:myosin II complex"/>
    <property type="evidence" value="ECO:0007669"/>
    <property type="project" value="TreeGrafter"/>
</dbReference>
<dbReference type="InterPro" id="IPR002048">
    <property type="entry name" value="EF_hand_dom"/>
</dbReference>
<evidence type="ECO:0000256" key="2">
    <source>
        <dbReference type="ARBA" id="ARBA00022837"/>
    </source>
</evidence>
<dbReference type="InterPro" id="IPR018247">
    <property type="entry name" value="EF_Hand_1_Ca_BS"/>
</dbReference>
<dbReference type="Pfam" id="PF13833">
    <property type="entry name" value="EF-hand_8"/>
    <property type="match status" value="1"/>
</dbReference>
<dbReference type="SUPFAM" id="SSF47473">
    <property type="entry name" value="EF-hand"/>
    <property type="match status" value="1"/>
</dbReference>
<comment type="caution">
    <text evidence="5">The sequence shown here is derived from an EMBL/GenBank/DDBJ whole genome shotgun (WGS) entry which is preliminary data.</text>
</comment>
<reference evidence="6" key="1">
    <citation type="journal article" date="2015" name="PLoS Genet.">
        <title>Genome Sequence and Transcriptome Analyses of Chrysochromulina tobin: Metabolic Tools for Enhanced Algal Fitness in the Prominent Order Prymnesiales (Haptophyceae).</title>
        <authorList>
            <person name="Hovde B.T."/>
            <person name="Deodato C.R."/>
            <person name="Hunsperger H.M."/>
            <person name="Ryken S.A."/>
            <person name="Yost W."/>
            <person name="Jha R.K."/>
            <person name="Patterson J."/>
            <person name="Monnat R.J. Jr."/>
            <person name="Barlow S.B."/>
            <person name="Starkenburg S.R."/>
            <person name="Cattolico R.A."/>
        </authorList>
    </citation>
    <scope>NUCLEOTIDE SEQUENCE</scope>
    <source>
        <strain evidence="6">CCMP291</strain>
    </source>
</reference>
<proteinExistence type="predicted"/>
<keyword evidence="6" id="KW-1185">Reference proteome</keyword>
<evidence type="ECO:0000256" key="1">
    <source>
        <dbReference type="ARBA" id="ARBA00022737"/>
    </source>
</evidence>
<dbReference type="Proteomes" id="UP000037460">
    <property type="component" value="Unassembled WGS sequence"/>
</dbReference>
<evidence type="ECO:0000313" key="5">
    <source>
        <dbReference type="EMBL" id="KOO30555.1"/>
    </source>
</evidence>
<feature type="domain" description="EF-hand" evidence="4">
    <location>
        <begin position="29"/>
        <end position="64"/>
    </location>
</feature>
<sequence length="179" mass="20050">MNRPRNLPPTPMPSSSRRRSDHAEPLLDWQLDEIREAFNIFDADATGKVSYSELRAAMRALNYNPKRSELRSLVEEVDPSLTGFVDFEGFLAIMSKHARAVDVRSEVDAIFALFAGDRKTISEANLREAAKEIGENMSDDDIRAMVQALSNDSGAISQEAFARIMMPRQMGDDLDLVDD</sequence>
<dbReference type="PROSITE" id="PS00018">
    <property type="entry name" value="EF_HAND_1"/>
    <property type="match status" value="1"/>
</dbReference>
<dbReference type="EMBL" id="JWZX01002202">
    <property type="protein sequence ID" value="KOO30555.1"/>
    <property type="molecule type" value="Genomic_DNA"/>
</dbReference>
<feature type="region of interest" description="Disordered" evidence="3">
    <location>
        <begin position="1"/>
        <end position="22"/>
    </location>
</feature>
<dbReference type="Gene3D" id="1.10.238.10">
    <property type="entry name" value="EF-hand"/>
    <property type="match status" value="1"/>
</dbReference>
<dbReference type="GO" id="GO:0005509">
    <property type="term" value="F:calcium ion binding"/>
    <property type="evidence" value="ECO:0007669"/>
    <property type="project" value="InterPro"/>
</dbReference>
<evidence type="ECO:0000313" key="6">
    <source>
        <dbReference type="Proteomes" id="UP000037460"/>
    </source>
</evidence>
<keyword evidence="2" id="KW-0106">Calcium</keyword>
<name>A0A0M0JVI2_9EUKA</name>
<protein>
    <submittedName>
        <fullName evidence="5">Centrin-2</fullName>
    </submittedName>
</protein>
<gene>
    <name evidence="5" type="ORF">Ctob_003280</name>
</gene>
<evidence type="ECO:0000256" key="3">
    <source>
        <dbReference type="SAM" id="MobiDB-lite"/>
    </source>
</evidence>
<evidence type="ECO:0000259" key="4">
    <source>
        <dbReference type="PROSITE" id="PS50222"/>
    </source>
</evidence>
<dbReference type="OrthoDB" id="26525at2759"/>
<dbReference type="PANTHER" id="PTHR23048:SF59">
    <property type="entry name" value="EF-HAND SUPERFAMILY PROTEIN"/>
    <property type="match status" value="1"/>
</dbReference>
<keyword evidence="1" id="KW-0677">Repeat</keyword>
<dbReference type="PANTHER" id="PTHR23048">
    <property type="entry name" value="MYOSIN LIGHT CHAIN 1, 3"/>
    <property type="match status" value="1"/>
</dbReference>
<dbReference type="PROSITE" id="PS50222">
    <property type="entry name" value="EF_HAND_2"/>
    <property type="match status" value="1"/>
</dbReference>
<accession>A0A0M0JVI2</accession>
<dbReference type="SMART" id="SM00054">
    <property type="entry name" value="EFh"/>
    <property type="match status" value="2"/>
</dbReference>